<comment type="caution">
    <text evidence="2">The sequence shown here is derived from an EMBL/GenBank/DDBJ whole genome shotgun (WGS) entry which is preliminary data.</text>
</comment>
<protein>
    <submittedName>
        <fullName evidence="2">Glutaredoxin domain-containing protein</fullName>
    </submittedName>
</protein>
<name>A0ABV3Q2E9_9BACL</name>
<dbReference type="InterPro" id="IPR036249">
    <property type="entry name" value="Thioredoxin-like_sf"/>
</dbReference>
<accession>A0ABV3Q2E9</accession>
<dbReference type="SUPFAM" id="SSF52833">
    <property type="entry name" value="Thioredoxin-like"/>
    <property type="match status" value="1"/>
</dbReference>
<feature type="domain" description="Glutaredoxin" evidence="1">
    <location>
        <begin position="6"/>
        <end position="65"/>
    </location>
</feature>
<dbReference type="Pfam" id="PF00462">
    <property type="entry name" value="Glutaredoxin"/>
    <property type="match status" value="1"/>
</dbReference>
<dbReference type="PANTHER" id="PTHR34386">
    <property type="entry name" value="GLUTAREDOXIN"/>
    <property type="match status" value="1"/>
</dbReference>
<reference evidence="2 3" key="1">
    <citation type="journal article" date="1979" name="Int. J. Syst. Evol. Microbiol.">
        <title>Bacillus globisporus subsp. marinus subsp. nov.</title>
        <authorList>
            <person name="Liu H."/>
        </authorList>
    </citation>
    <scope>NUCLEOTIDE SEQUENCE [LARGE SCALE GENOMIC DNA]</scope>
    <source>
        <strain evidence="2 3">DSM 1297</strain>
    </source>
</reference>
<gene>
    <name evidence="2" type="ORF">AB1471_06705</name>
</gene>
<sequence length="83" mass="9775">MKMHKVVLYTQPQCPPCEIVKRFLLAYEIQFQEKNIKKDHRSRQYMIDQLSSYSTPTVVIDDEHIIKGFDLDELASKLNISCD</sequence>
<evidence type="ECO:0000259" key="1">
    <source>
        <dbReference type="Pfam" id="PF00462"/>
    </source>
</evidence>
<dbReference type="PROSITE" id="PS51354">
    <property type="entry name" value="GLUTAREDOXIN_2"/>
    <property type="match status" value="1"/>
</dbReference>
<dbReference type="CDD" id="cd02976">
    <property type="entry name" value="NrdH"/>
    <property type="match status" value="1"/>
</dbReference>
<keyword evidence="3" id="KW-1185">Reference proteome</keyword>
<dbReference type="InterPro" id="IPR002109">
    <property type="entry name" value="Glutaredoxin"/>
</dbReference>
<organism evidence="2 3">
    <name type="scientific">Jeotgalibacillus marinus</name>
    <dbReference type="NCBI Taxonomy" id="86667"/>
    <lineage>
        <taxon>Bacteria</taxon>
        <taxon>Bacillati</taxon>
        <taxon>Bacillota</taxon>
        <taxon>Bacilli</taxon>
        <taxon>Bacillales</taxon>
        <taxon>Caryophanaceae</taxon>
        <taxon>Jeotgalibacillus</taxon>
    </lineage>
</organism>
<proteinExistence type="predicted"/>
<dbReference type="PANTHER" id="PTHR34386:SF1">
    <property type="entry name" value="GLUTAREDOXIN-LIKE PROTEIN NRDH"/>
    <property type="match status" value="1"/>
</dbReference>
<evidence type="ECO:0000313" key="2">
    <source>
        <dbReference type="EMBL" id="MEW9501492.1"/>
    </source>
</evidence>
<evidence type="ECO:0000313" key="3">
    <source>
        <dbReference type="Proteomes" id="UP001556040"/>
    </source>
</evidence>
<dbReference type="InterPro" id="IPR051548">
    <property type="entry name" value="Grx-like_ET"/>
</dbReference>
<dbReference type="Proteomes" id="UP001556040">
    <property type="component" value="Unassembled WGS sequence"/>
</dbReference>
<dbReference type="Gene3D" id="3.40.30.10">
    <property type="entry name" value="Glutaredoxin"/>
    <property type="match status" value="1"/>
</dbReference>
<dbReference type="EMBL" id="JBFMIA010000003">
    <property type="protein sequence ID" value="MEW9501492.1"/>
    <property type="molecule type" value="Genomic_DNA"/>
</dbReference>